<comment type="caution">
    <text evidence="1">The sequence shown here is derived from an EMBL/GenBank/DDBJ whole genome shotgun (WGS) entry which is preliminary data.</text>
</comment>
<evidence type="ECO:0008006" key="3">
    <source>
        <dbReference type="Google" id="ProtNLM"/>
    </source>
</evidence>
<evidence type="ECO:0000313" key="2">
    <source>
        <dbReference type="Proteomes" id="UP001419084"/>
    </source>
</evidence>
<gene>
    <name evidence="1" type="ORF">LAD12857_20760</name>
</gene>
<dbReference type="EMBL" id="BRPJ01000035">
    <property type="protein sequence ID" value="GLB30153.1"/>
    <property type="molecule type" value="Genomic_DNA"/>
</dbReference>
<keyword evidence="2" id="KW-1185">Reference proteome</keyword>
<name>A0ABQ5M5E4_9FIRM</name>
<protein>
    <recommendedName>
        <fullName evidence="3">YhfH family protein</fullName>
    </recommendedName>
</protein>
<sequence>MLIDWFKRNKKGRCRRCGRKLTDQEKEYYTSHCEKCERYFMKTLNKELQFGEK</sequence>
<accession>A0ABQ5M5E4</accession>
<organism evidence="1 2">
    <name type="scientific">Lacrimispora amygdalina</name>
    <dbReference type="NCBI Taxonomy" id="253257"/>
    <lineage>
        <taxon>Bacteria</taxon>
        <taxon>Bacillati</taxon>
        <taxon>Bacillota</taxon>
        <taxon>Clostridia</taxon>
        <taxon>Lachnospirales</taxon>
        <taxon>Lachnospiraceae</taxon>
        <taxon>Lacrimispora</taxon>
    </lineage>
</organism>
<reference evidence="1 2" key="1">
    <citation type="journal article" date="2024" name="Int. J. Syst. Evol. Microbiol.">
        <title>Lacrimispora brassicae sp. nov. isolated from fermented cabbage, and proposal of Clostridium indicum Gundawar et al. 2019 and Clostridium methoxybenzovorans Mechichi et al. 1999 as heterotypic synonyms of Lacrimispora amygdalina (Parshina et al. 2003) Haas and Blanchard 2020 and Lacrimispora indolis (McClung and McCoy 1957) Haas and Blanchard 2020, respectively.</title>
        <authorList>
            <person name="Kobayashi H."/>
            <person name="Tanizawa Y."/>
            <person name="Sakamoto M."/>
            <person name="Ohkuma M."/>
            <person name="Tohno M."/>
        </authorList>
    </citation>
    <scope>NUCLEOTIDE SEQUENCE [LARGE SCALE GENOMIC DNA]</scope>
    <source>
        <strain evidence="1 2">DSM 12857</strain>
    </source>
</reference>
<dbReference type="RefSeq" id="WP_346065250.1">
    <property type="nucleotide sequence ID" value="NZ_BRPJ01000035.1"/>
</dbReference>
<dbReference type="Proteomes" id="UP001419084">
    <property type="component" value="Unassembled WGS sequence"/>
</dbReference>
<proteinExistence type="predicted"/>
<evidence type="ECO:0000313" key="1">
    <source>
        <dbReference type="EMBL" id="GLB30153.1"/>
    </source>
</evidence>